<feature type="site" description="Transition state stabilizer" evidence="7">
    <location>
        <position position="118"/>
    </location>
</feature>
<evidence type="ECO:0000259" key="9">
    <source>
        <dbReference type="PROSITE" id="PS52048"/>
    </source>
</evidence>
<comment type="caution">
    <text evidence="10">The sequence shown here is derived from an EMBL/GenBank/DDBJ whole genome shotgun (WGS) entry which is preliminary data.</text>
</comment>
<dbReference type="PANTHER" id="PTHR10589:SF29">
    <property type="entry name" value="UBIQUITIN CARBOXYL-TERMINAL HYDROLASE"/>
    <property type="match status" value="1"/>
</dbReference>
<feature type="active site" description="Nucleophile" evidence="7">
    <location>
        <position position="152"/>
    </location>
</feature>
<comment type="similarity">
    <text evidence="7">Belongs to the peptidase C12 family.</text>
</comment>
<evidence type="ECO:0000256" key="5">
    <source>
        <dbReference type="ARBA" id="ARBA00022801"/>
    </source>
</evidence>
<dbReference type="KEGG" id="pchm:VFPPC_08140"/>
<dbReference type="InterPro" id="IPR001578">
    <property type="entry name" value="Peptidase_C12_UCH"/>
</dbReference>
<evidence type="ECO:0000256" key="4">
    <source>
        <dbReference type="ARBA" id="ARBA00022786"/>
    </source>
</evidence>
<gene>
    <name evidence="10" type="ORF">VFPPC_08140</name>
</gene>
<organism evidence="10 11">
    <name type="scientific">Pochonia chlamydosporia 170</name>
    <dbReference type="NCBI Taxonomy" id="1380566"/>
    <lineage>
        <taxon>Eukaryota</taxon>
        <taxon>Fungi</taxon>
        <taxon>Dikarya</taxon>
        <taxon>Ascomycota</taxon>
        <taxon>Pezizomycotina</taxon>
        <taxon>Sordariomycetes</taxon>
        <taxon>Hypocreomycetidae</taxon>
        <taxon>Hypocreales</taxon>
        <taxon>Clavicipitaceae</taxon>
        <taxon>Pochonia</taxon>
    </lineage>
</organism>
<dbReference type="GO" id="GO:0004843">
    <property type="term" value="F:cysteine-type deubiquitinase activity"/>
    <property type="evidence" value="ECO:0007669"/>
    <property type="project" value="UniProtKB-UniRule"/>
</dbReference>
<feature type="domain" description="UCH catalytic" evidence="9">
    <location>
        <begin position="44"/>
        <end position="312"/>
    </location>
</feature>
<dbReference type="SUPFAM" id="SSF54001">
    <property type="entry name" value="Cysteine proteinases"/>
    <property type="match status" value="1"/>
</dbReference>
<keyword evidence="3 7" id="KW-0645">Protease</keyword>
<sequence>MERPRRNTKRKASETTETPDGPACDLLDRACSPLSPQEIEAWPGWIELESEPAFFNIILRDLGVKNVKTQELFTIDQASLDALTKPVFGLIFLFQYGPEHEEDEQTANADSELWFANQARLYPILILPTLFIHGLREGQTPNSCSQTTNNACATVALLNIIMNADNLDLGERLQNFKESTKGLSTAIRGHSISSNSFIRKIHNSFTRRMDQLNADLCLENDVSDSKKSVSRKASKKKHLSRKAALEEYGYHFVAYVPCNGNVWELDGLRNNPLKLGPLNSEDWTNIARPHIEARILQYEDSQLSFNLLAVCRDPLLQHSQTIASLLAVLRFIRSRMADSHVFNELISAEEPLLDINNQAQLAEFHLTRSDIEDTEIPDHLLAAASRASREIQDAYELYQKLCIEAKAAMGEFRAELIAVEEDERRVKGRKRDYGSALHSWVKKLAEKGVLEDIIKMSS</sequence>
<feature type="active site" description="Proton donor" evidence="7">
    <location>
        <position position="251"/>
    </location>
</feature>
<proteinExistence type="inferred from homology"/>
<keyword evidence="6 7" id="KW-0788">Thiol protease</keyword>
<dbReference type="PANTHER" id="PTHR10589">
    <property type="entry name" value="UBIQUITIN CARBOXYL-TERMINAL HYDROLASE"/>
    <property type="match status" value="1"/>
</dbReference>
<dbReference type="OrthoDB" id="1924260at2759"/>
<dbReference type="GO" id="GO:0005737">
    <property type="term" value="C:cytoplasm"/>
    <property type="evidence" value="ECO:0007669"/>
    <property type="project" value="TreeGrafter"/>
</dbReference>
<evidence type="ECO:0000313" key="10">
    <source>
        <dbReference type="EMBL" id="OAQ66606.1"/>
    </source>
</evidence>
<evidence type="ECO:0000256" key="3">
    <source>
        <dbReference type="ARBA" id="ARBA00022670"/>
    </source>
</evidence>
<dbReference type="GO" id="GO:0016579">
    <property type="term" value="P:protein deubiquitination"/>
    <property type="evidence" value="ECO:0007669"/>
    <property type="project" value="TreeGrafter"/>
</dbReference>
<evidence type="ECO:0000256" key="6">
    <source>
        <dbReference type="ARBA" id="ARBA00022807"/>
    </source>
</evidence>
<dbReference type="Gene3D" id="3.40.532.10">
    <property type="entry name" value="Peptidase C12, ubiquitin carboxyl-terminal hydrolase"/>
    <property type="match status" value="2"/>
</dbReference>
<evidence type="ECO:0000256" key="7">
    <source>
        <dbReference type="PROSITE-ProRule" id="PRU01393"/>
    </source>
</evidence>
<dbReference type="Pfam" id="PF01088">
    <property type="entry name" value="Peptidase_C12"/>
    <property type="match status" value="2"/>
</dbReference>
<evidence type="ECO:0000256" key="8">
    <source>
        <dbReference type="SAM" id="MobiDB-lite"/>
    </source>
</evidence>
<dbReference type="STRING" id="1380566.A0A179FLU1"/>
<dbReference type="AlphaFoldDB" id="A0A179FLU1"/>
<keyword evidence="4 7" id="KW-0833">Ubl conjugation pathway</keyword>
<dbReference type="PROSITE" id="PS52048">
    <property type="entry name" value="UCH_DOMAIN"/>
    <property type="match status" value="1"/>
</dbReference>
<feature type="site" description="Important for enzyme activity" evidence="7">
    <location>
        <position position="266"/>
    </location>
</feature>
<protein>
    <recommendedName>
        <fullName evidence="2 7">ubiquitinyl hydrolase 1</fullName>
        <ecNumber evidence="2 7">3.4.19.12</ecNumber>
    </recommendedName>
</protein>
<dbReference type="GeneID" id="28850892"/>
<dbReference type="InterPro" id="IPR038765">
    <property type="entry name" value="Papain-like_cys_pep_sf"/>
</dbReference>
<keyword evidence="5 7" id="KW-0378">Hydrolase</keyword>
<name>A0A179FLU1_METCM</name>
<dbReference type="EC" id="3.4.19.12" evidence="2 7"/>
<dbReference type="GO" id="GO:0006511">
    <property type="term" value="P:ubiquitin-dependent protein catabolic process"/>
    <property type="evidence" value="ECO:0007669"/>
    <property type="project" value="UniProtKB-UniRule"/>
</dbReference>
<dbReference type="RefSeq" id="XP_018143693.1">
    <property type="nucleotide sequence ID" value="XM_018286898.1"/>
</dbReference>
<feature type="compositionally biased region" description="Basic residues" evidence="8">
    <location>
        <begin position="1"/>
        <end position="10"/>
    </location>
</feature>
<dbReference type="Proteomes" id="UP000078397">
    <property type="component" value="Unassembled WGS sequence"/>
</dbReference>
<evidence type="ECO:0000256" key="2">
    <source>
        <dbReference type="ARBA" id="ARBA00012759"/>
    </source>
</evidence>
<dbReference type="EMBL" id="LSBJ02000004">
    <property type="protein sequence ID" value="OAQ66606.1"/>
    <property type="molecule type" value="Genomic_DNA"/>
</dbReference>
<reference evidence="10 11" key="1">
    <citation type="journal article" date="2016" name="PLoS Pathog.">
        <title>Biosynthesis of antibiotic leucinostatins in bio-control fungus Purpureocillium lilacinum and their inhibition on phytophthora revealed by genome mining.</title>
        <authorList>
            <person name="Wang G."/>
            <person name="Liu Z."/>
            <person name="Lin R."/>
            <person name="Li E."/>
            <person name="Mao Z."/>
            <person name="Ling J."/>
            <person name="Yang Y."/>
            <person name="Yin W.B."/>
            <person name="Xie B."/>
        </authorList>
    </citation>
    <scope>NUCLEOTIDE SEQUENCE [LARGE SCALE GENOMIC DNA]</scope>
    <source>
        <strain evidence="10">170</strain>
    </source>
</reference>
<evidence type="ECO:0000256" key="1">
    <source>
        <dbReference type="ARBA" id="ARBA00000707"/>
    </source>
</evidence>
<evidence type="ECO:0000313" key="11">
    <source>
        <dbReference type="Proteomes" id="UP000078397"/>
    </source>
</evidence>
<feature type="region of interest" description="Disordered" evidence="8">
    <location>
        <begin position="1"/>
        <end position="26"/>
    </location>
</feature>
<comment type="catalytic activity">
    <reaction evidence="1 7">
        <text>Thiol-dependent hydrolysis of ester, thioester, amide, peptide and isopeptide bonds formed by the C-terminal Gly of ubiquitin (a 76-residue protein attached to proteins as an intracellular targeting signal).</text>
        <dbReference type="EC" id="3.4.19.12"/>
    </reaction>
</comment>
<accession>A0A179FLU1</accession>
<dbReference type="InterPro" id="IPR036959">
    <property type="entry name" value="Peptidase_C12_UCH_sf"/>
</dbReference>
<keyword evidence="11" id="KW-1185">Reference proteome</keyword>